<dbReference type="PANTHER" id="PTHR42788:SF13">
    <property type="entry name" value="ALIPHATIC SULFONATES IMPORT ATP-BINDING PROTEIN SSUB"/>
    <property type="match status" value="1"/>
</dbReference>
<keyword evidence="2" id="KW-0547">Nucleotide-binding</keyword>
<dbReference type="InterPro" id="IPR017871">
    <property type="entry name" value="ABC_transporter-like_CS"/>
</dbReference>
<evidence type="ECO:0000259" key="4">
    <source>
        <dbReference type="SMART" id="SM00382"/>
    </source>
</evidence>
<reference evidence="5" key="2">
    <citation type="submission" date="2022-09" db="EMBL/GenBank/DDBJ databases">
        <title>Biosynthetic gene clusters of Dactylosporangioum fulvum.</title>
        <authorList>
            <person name="Caradec T."/>
        </authorList>
    </citation>
    <scope>NUCLEOTIDE SEQUENCE</scope>
    <source>
        <strain evidence="5">NRRL B-16292</strain>
    </source>
</reference>
<evidence type="ECO:0000256" key="2">
    <source>
        <dbReference type="ARBA" id="ARBA00022741"/>
    </source>
</evidence>
<evidence type="ECO:0000256" key="1">
    <source>
        <dbReference type="ARBA" id="ARBA00022448"/>
    </source>
</evidence>
<reference evidence="5" key="1">
    <citation type="submission" date="2021-04" db="EMBL/GenBank/DDBJ databases">
        <authorList>
            <person name="Hartkoorn R.C."/>
            <person name="Beaudoing E."/>
            <person name="Hot D."/>
        </authorList>
    </citation>
    <scope>NUCLEOTIDE SEQUENCE</scope>
    <source>
        <strain evidence="5">NRRL B-16292</strain>
    </source>
</reference>
<protein>
    <submittedName>
        <fullName evidence="5">ABC transporter ATP-binding protein</fullName>
    </submittedName>
</protein>
<accession>A0ABY5W942</accession>
<dbReference type="InterPro" id="IPR003593">
    <property type="entry name" value="AAA+_ATPase"/>
</dbReference>
<dbReference type="InterPro" id="IPR003439">
    <property type="entry name" value="ABC_transporter-like_ATP-bd"/>
</dbReference>
<dbReference type="SMART" id="SM00382">
    <property type="entry name" value="AAA"/>
    <property type="match status" value="1"/>
</dbReference>
<dbReference type="Pfam" id="PF00005">
    <property type="entry name" value="ABC_tran"/>
    <property type="match status" value="1"/>
</dbReference>
<gene>
    <name evidence="5" type="ORF">Dfulv_15315</name>
</gene>
<name>A0ABY5W942_9ACTN</name>
<evidence type="ECO:0000313" key="5">
    <source>
        <dbReference type="EMBL" id="UWP85529.1"/>
    </source>
</evidence>
<feature type="domain" description="AAA+ ATPase" evidence="4">
    <location>
        <begin position="43"/>
        <end position="223"/>
    </location>
</feature>
<dbReference type="Proteomes" id="UP001059617">
    <property type="component" value="Chromosome"/>
</dbReference>
<dbReference type="GO" id="GO:0005524">
    <property type="term" value="F:ATP binding"/>
    <property type="evidence" value="ECO:0007669"/>
    <property type="project" value="UniProtKB-KW"/>
</dbReference>
<dbReference type="RefSeq" id="WP_259863656.1">
    <property type="nucleotide sequence ID" value="NZ_BAAAST010000014.1"/>
</dbReference>
<dbReference type="PROSITE" id="PS00211">
    <property type="entry name" value="ABC_TRANSPORTER_1"/>
    <property type="match status" value="1"/>
</dbReference>
<evidence type="ECO:0000313" key="6">
    <source>
        <dbReference type="Proteomes" id="UP001059617"/>
    </source>
</evidence>
<sequence length="272" mass="30223">MTTTVQGSRADTHAIKLSGVKRSYPTAKGEFVAVKDVNLTVASGEFVSVVGPSGCGKSTLLGLLAGLAKPAAGTVETLGHPVRGVNTEVGFIFQRDALLPWRTAEQNVALPLRYHGMSKRDALREARAWLARVKLDGFGERYPHQLSGGMRKRVAIAASLAYQPKIILMDEPFSALDVQTRTIMEDDLLVLWQEYRPSVIFITHDLEEAVGLSDRVLVMSASPGTIVGEFTIDLPRPRNLLELRYDERFTELSHEIWERLRKEVLQTNVDKR</sequence>
<dbReference type="CDD" id="cd03293">
    <property type="entry name" value="ABC_NrtD_SsuB_transporters"/>
    <property type="match status" value="1"/>
</dbReference>
<organism evidence="5 6">
    <name type="scientific">Dactylosporangium fulvum</name>
    <dbReference type="NCBI Taxonomy" id="53359"/>
    <lineage>
        <taxon>Bacteria</taxon>
        <taxon>Bacillati</taxon>
        <taxon>Actinomycetota</taxon>
        <taxon>Actinomycetes</taxon>
        <taxon>Micromonosporales</taxon>
        <taxon>Micromonosporaceae</taxon>
        <taxon>Dactylosporangium</taxon>
    </lineage>
</organism>
<dbReference type="Gene3D" id="3.40.50.300">
    <property type="entry name" value="P-loop containing nucleotide triphosphate hydrolases"/>
    <property type="match status" value="1"/>
</dbReference>
<dbReference type="PANTHER" id="PTHR42788">
    <property type="entry name" value="TAURINE IMPORT ATP-BINDING PROTEIN-RELATED"/>
    <property type="match status" value="1"/>
</dbReference>
<keyword evidence="6" id="KW-1185">Reference proteome</keyword>
<dbReference type="SUPFAM" id="SSF52540">
    <property type="entry name" value="P-loop containing nucleoside triphosphate hydrolases"/>
    <property type="match status" value="1"/>
</dbReference>
<evidence type="ECO:0000256" key="3">
    <source>
        <dbReference type="ARBA" id="ARBA00022840"/>
    </source>
</evidence>
<proteinExistence type="predicted"/>
<dbReference type="EMBL" id="CP073720">
    <property type="protein sequence ID" value="UWP85529.1"/>
    <property type="molecule type" value="Genomic_DNA"/>
</dbReference>
<keyword evidence="1" id="KW-0813">Transport</keyword>
<keyword evidence="3 5" id="KW-0067">ATP-binding</keyword>
<dbReference type="InterPro" id="IPR027417">
    <property type="entry name" value="P-loop_NTPase"/>
</dbReference>
<dbReference type="InterPro" id="IPR050166">
    <property type="entry name" value="ABC_transporter_ATP-bind"/>
</dbReference>